<protein>
    <submittedName>
        <fullName evidence="2">Class I SAM-dependent methyltransferase</fullName>
    </submittedName>
</protein>
<keyword evidence="3" id="KW-1185">Reference proteome</keyword>
<keyword evidence="2" id="KW-0489">Methyltransferase</keyword>
<dbReference type="Gene3D" id="3.40.50.150">
    <property type="entry name" value="Vaccinia Virus protein VP39"/>
    <property type="match status" value="1"/>
</dbReference>
<dbReference type="InterPro" id="IPR050508">
    <property type="entry name" value="Methyltransf_Superfamily"/>
</dbReference>
<gene>
    <name evidence="2" type="ORF">PO878_15435</name>
</gene>
<keyword evidence="2" id="KW-0808">Transferase</keyword>
<organism evidence="2 3">
    <name type="scientific">Iamia majanohamensis</name>
    <dbReference type="NCBI Taxonomy" id="467976"/>
    <lineage>
        <taxon>Bacteria</taxon>
        <taxon>Bacillati</taxon>
        <taxon>Actinomycetota</taxon>
        <taxon>Acidimicrobiia</taxon>
        <taxon>Acidimicrobiales</taxon>
        <taxon>Iamiaceae</taxon>
        <taxon>Iamia</taxon>
    </lineage>
</organism>
<feature type="domain" description="Methyltransferase" evidence="1">
    <location>
        <begin position="45"/>
        <end position="142"/>
    </location>
</feature>
<dbReference type="RefSeq" id="WP_272735421.1">
    <property type="nucleotide sequence ID" value="NZ_CP116942.1"/>
</dbReference>
<reference evidence="2" key="1">
    <citation type="submission" date="2023-01" db="EMBL/GenBank/DDBJ databases">
        <title>The diversity of Class Acidimicrobiia in South China Sea sediment environments and the proposal of Iamia marina sp. nov., a novel species of the genus Iamia.</title>
        <authorList>
            <person name="He Y."/>
            <person name="Tian X."/>
        </authorList>
    </citation>
    <scope>NUCLEOTIDE SEQUENCE</scope>
    <source>
        <strain evidence="2">DSM 19957</strain>
    </source>
</reference>
<dbReference type="InterPro" id="IPR029063">
    <property type="entry name" value="SAM-dependent_MTases_sf"/>
</dbReference>
<dbReference type="GO" id="GO:0008168">
    <property type="term" value="F:methyltransferase activity"/>
    <property type="evidence" value="ECO:0007669"/>
    <property type="project" value="UniProtKB-KW"/>
</dbReference>
<dbReference type="AlphaFoldDB" id="A0AAE9Y4F1"/>
<dbReference type="Pfam" id="PF13649">
    <property type="entry name" value="Methyltransf_25"/>
    <property type="match status" value="1"/>
</dbReference>
<dbReference type="KEGG" id="ima:PO878_15435"/>
<dbReference type="InterPro" id="IPR041698">
    <property type="entry name" value="Methyltransf_25"/>
</dbReference>
<dbReference type="SUPFAM" id="SSF53335">
    <property type="entry name" value="S-adenosyl-L-methionine-dependent methyltransferases"/>
    <property type="match status" value="1"/>
</dbReference>
<dbReference type="CDD" id="cd02440">
    <property type="entry name" value="AdoMet_MTases"/>
    <property type="match status" value="1"/>
</dbReference>
<evidence type="ECO:0000259" key="1">
    <source>
        <dbReference type="Pfam" id="PF13649"/>
    </source>
</evidence>
<dbReference type="GO" id="GO:0032259">
    <property type="term" value="P:methylation"/>
    <property type="evidence" value="ECO:0007669"/>
    <property type="project" value="UniProtKB-KW"/>
</dbReference>
<dbReference type="EMBL" id="CP116942">
    <property type="protein sequence ID" value="WCO65895.1"/>
    <property type="molecule type" value="Genomic_DNA"/>
</dbReference>
<proteinExistence type="predicted"/>
<name>A0AAE9Y4F1_9ACTN</name>
<dbReference type="PANTHER" id="PTHR42912:SF93">
    <property type="entry name" value="N6-ADENOSINE-METHYLTRANSFERASE TMT1A"/>
    <property type="match status" value="1"/>
</dbReference>
<evidence type="ECO:0000313" key="3">
    <source>
        <dbReference type="Proteomes" id="UP001216390"/>
    </source>
</evidence>
<accession>A0AAE9Y4F1</accession>
<dbReference type="Proteomes" id="UP001216390">
    <property type="component" value="Chromosome"/>
</dbReference>
<evidence type="ECO:0000313" key="2">
    <source>
        <dbReference type="EMBL" id="WCO65895.1"/>
    </source>
</evidence>
<dbReference type="PANTHER" id="PTHR42912">
    <property type="entry name" value="METHYLTRANSFERASE"/>
    <property type="match status" value="1"/>
</dbReference>
<sequence>MSGHRRAVLGAYRGCGPRARAHVALRWATAPLPAVVDLLPPTGRILDLGCGHGLVALLAAQRSPDRSVHAVDVDGAKLAVLRRAATASGLGGRVEVERVGEGWTPPAGAYDAVVVADVLYLLGRSRAVALLRQVAEAVRPGGTVVVKEVGSHPRWKARVNQVQERVAVGVLGITRGATVDVLPEALVERALAGAGLRVEQRRLDHLRFHPHVAFVGHRPPRPAT</sequence>